<reference evidence="2 3" key="1">
    <citation type="journal article" date="2012" name="Proc. Natl. Acad. Sci. U.S.A.">
        <title>Comparative genomics of Ceriporiopsis subvermispora and Phanerochaete chrysosporium provide insight into selective ligninolysis.</title>
        <authorList>
            <person name="Fernandez-Fueyo E."/>
            <person name="Ruiz-Duenas F.J."/>
            <person name="Ferreira P."/>
            <person name="Floudas D."/>
            <person name="Hibbett D.S."/>
            <person name="Canessa P."/>
            <person name="Larrondo L.F."/>
            <person name="James T.Y."/>
            <person name="Seelenfreund D."/>
            <person name="Lobos S."/>
            <person name="Polanco R."/>
            <person name="Tello M."/>
            <person name="Honda Y."/>
            <person name="Watanabe T."/>
            <person name="Watanabe T."/>
            <person name="Ryu J.S."/>
            <person name="Kubicek C.P."/>
            <person name="Schmoll M."/>
            <person name="Gaskell J."/>
            <person name="Hammel K.E."/>
            <person name="St John F.J."/>
            <person name="Vanden Wymelenberg A."/>
            <person name="Sabat G."/>
            <person name="Splinter BonDurant S."/>
            <person name="Syed K."/>
            <person name="Yadav J.S."/>
            <person name="Doddapaneni H."/>
            <person name="Subramanian V."/>
            <person name="Lavin J.L."/>
            <person name="Oguiza J.A."/>
            <person name="Perez G."/>
            <person name="Pisabarro A.G."/>
            <person name="Ramirez L."/>
            <person name="Santoyo F."/>
            <person name="Master E."/>
            <person name="Coutinho P.M."/>
            <person name="Henrissat B."/>
            <person name="Lombard V."/>
            <person name="Magnuson J.K."/>
            <person name="Kuees U."/>
            <person name="Hori C."/>
            <person name="Igarashi K."/>
            <person name="Samejima M."/>
            <person name="Held B.W."/>
            <person name="Barry K.W."/>
            <person name="LaButti K.M."/>
            <person name="Lapidus A."/>
            <person name="Lindquist E.A."/>
            <person name="Lucas S.M."/>
            <person name="Riley R."/>
            <person name="Salamov A.A."/>
            <person name="Hoffmeister D."/>
            <person name="Schwenk D."/>
            <person name="Hadar Y."/>
            <person name="Yarden O."/>
            <person name="de Vries R.P."/>
            <person name="Wiebenga A."/>
            <person name="Stenlid J."/>
            <person name="Eastwood D."/>
            <person name="Grigoriev I.V."/>
            <person name="Berka R.M."/>
            <person name="Blanchette R.A."/>
            <person name="Kersten P."/>
            <person name="Martinez A.T."/>
            <person name="Vicuna R."/>
            <person name="Cullen D."/>
        </authorList>
    </citation>
    <scope>NUCLEOTIDE SEQUENCE [LARGE SCALE GENOMIC DNA]</scope>
    <source>
        <strain evidence="2 3">B</strain>
    </source>
</reference>
<feature type="compositionally biased region" description="Basic residues" evidence="1">
    <location>
        <begin position="536"/>
        <end position="549"/>
    </location>
</feature>
<dbReference type="Proteomes" id="UP000016930">
    <property type="component" value="Unassembled WGS sequence"/>
</dbReference>
<dbReference type="STRING" id="914234.M2PNX0"/>
<proteinExistence type="predicted"/>
<feature type="region of interest" description="Disordered" evidence="1">
    <location>
        <begin position="515"/>
        <end position="549"/>
    </location>
</feature>
<feature type="region of interest" description="Disordered" evidence="1">
    <location>
        <begin position="1"/>
        <end position="34"/>
    </location>
</feature>
<protein>
    <recommendedName>
        <fullName evidence="4">PWWP domain-containing protein</fullName>
    </recommendedName>
</protein>
<sequence>MTTSRGLIRFNETTSRLSGRPTDTLASPRKKHKSDVVARWGEALNRMLQADEDDNDGLPAMLSAHIEYGGGSNKGAGAPNGLPRHDKTQRGTVAPTGWEATIVEEKPWRAPSANFAYELPGELVLAKEKRANTDYWPAQLLEYVKPRNPKEKPKYRVGFYDGTTKVLEEGMFYATSDDGFRTCTLGRDRFNYELDDERDDPLAADTPSDEEEPVSRASSPIPSALPPPAFEFDLTLSEQFDYIKPVLAAVVEGAYEPAQELHDAFMRGEASRRKVTNTVSLRGSLRHHEVEELGRLVRRWARRQEKRKALPAAEVQLVARGPAIADGGSGVVQHESVSEAEEPPPSSFATTDAGEYVHLQGPSSPRLLDDGADLQRAIAAAALCELSDASARKLKPRPLVESKSNVPYGVAHNTEMNGSTIIGAESSVCSSKDRETAIHHPRTAYADLSDLDKLTYCTDVLLREAVLQLLLWRSRSRTVPELQAPEEERRLHNLALEQAEETYWVHDIIRMKRAAEGSMLPPSPGRKPAATSSSRSLRKGGTRSRPSLR</sequence>
<gene>
    <name evidence="2" type="ORF">CERSUDRAFT_72728</name>
</gene>
<dbReference type="AlphaFoldDB" id="M2PNX0"/>
<evidence type="ECO:0008006" key="4">
    <source>
        <dbReference type="Google" id="ProtNLM"/>
    </source>
</evidence>
<dbReference type="OrthoDB" id="2505887at2759"/>
<feature type="region of interest" description="Disordered" evidence="1">
    <location>
        <begin position="194"/>
        <end position="224"/>
    </location>
</feature>
<keyword evidence="3" id="KW-1185">Reference proteome</keyword>
<evidence type="ECO:0000256" key="1">
    <source>
        <dbReference type="SAM" id="MobiDB-lite"/>
    </source>
</evidence>
<name>M2PNX0_CERS8</name>
<feature type="region of interest" description="Disordered" evidence="1">
    <location>
        <begin position="71"/>
        <end position="91"/>
    </location>
</feature>
<dbReference type="EMBL" id="KB445795">
    <property type="protein sequence ID" value="EMD38144.1"/>
    <property type="molecule type" value="Genomic_DNA"/>
</dbReference>
<accession>M2PNX0</accession>
<feature type="compositionally biased region" description="Polar residues" evidence="1">
    <location>
        <begin position="1"/>
        <end position="17"/>
    </location>
</feature>
<dbReference type="HOGENOM" id="CLU_015324_0_0_1"/>
<evidence type="ECO:0000313" key="3">
    <source>
        <dbReference type="Proteomes" id="UP000016930"/>
    </source>
</evidence>
<feature type="region of interest" description="Disordered" evidence="1">
    <location>
        <begin position="332"/>
        <end position="351"/>
    </location>
</feature>
<organism evidence="2 3">
    <name type="scientific">Ceriporiopsis subvermispora (strain B)</name>
    <name type="common">White-rot fungus</name>
    <name type="synonym">Gelatoporia subvermispora</name>
    <dbReference type="NCBI Taxonomy" id="914234"/>
    <lineage>
        <taxon>Eukaryota</taxon>
        <taxon>Fungi</taxon>
        <taxon>Dikarya</taxon>
        <taxon>Basidiomycota</taxon>
        <taxon>Agaricomycotina</taxon>
        <taxon>Agaricomycetes</taxon>
        <taxon>Polyporales</taxon>
        <taxon>Gelatoporiaceae</taxon>
        <taxon>Gelatoporia</taxon>
    </lineage>
</organism>
<evidence type="ECO:0000313" key="2">
    <source>
        <dbReference type="EMBL" id="EMD38144.1"/>
    </source>
</evidence>